<sequence>MSVGLLLDLSVLGWIAAEVVMQVRQYRMGGRAEQTEWRSLGVVAAAAVAGQLLAVLAHPLFPWGGFGGRQAVLTAALLLLWLGVAVRLWAVHSPGRYFRGVVHVQSGHQVVRAGPYRHVRHPAYSGLLVAIVGLALGTGNLVALLLITLCTTLGLLYRIRVEERVLTQGLGAAYAQYATGRPRLIPGLR</sequence>
<evidence type="ECO:0000313" key="6">
    <source>
        <dbReference type="EMBL" id="GAA1275783.1"/>
    </source>
</evidence>
<dbReference type="Proteomes" id="UP001500037">
    <property type="component" value="Unassembled WGS sequence"/>
</dbReference>
<dbReference type="Pfam" id="PF04140">
    <property type="entry name" value="ICMT"/>
    <property type="match status" value="1"/>
</dbReference>
<dbReference type="RefSeq" id="WP_344446597.1">
    <property type="nucleotide sequence ID" value="NZ_BAAALF010000264.1"/>
</dbReference>
<dbReference type="InterPro" id="IPR052527">
    <property type="entry name" value="Metal_cation-efflux_comp"/>
</dbReference>
<evidence type="ECO:0000256" key="5">
    <source>
        <dbReference type="SAM" id="Phobius"/>
    </source>
</evidence>
<dbReference type="PANTHER" id="PTHR43847:SF1">
    <property type="entry name" value="BLL3993 PROTEIN"/>
    <property type="match status" value="1"/>
</dbReference>
<evidence type="ECO:0000256" key="3">
    <source>
        <dbReference type="ARBA" id="ARBA00022989"/>
    </source>
</evidence>
<evidence type="ECO:0000256" key="2">
    <source>
        <dbReference type="ARBA" id="ARBA00022692"/>
    </source>
</evidence>
<proteinExistence type="predicted"/>
<keyword evidence="3 5" id="KW-1133">Transmembrane helix</keyword>
<protein>
    <submittedName>
        <fullName evidence="6">Phosphatidylethanolamine N-methyltransferase family protein</fullName>
    </submittedName>
</protein>
<dbReference type="PANTHER" id="PTHR43847">
    <property type="entry name" value="BLL3993 PROTEIN"/>
    <property type="match status" value="1"/>
</dbReference>
<dbReference type="EMBL" id="BAAALF010000264">
    <property type="protein sequence ID" value="GAA1275783.1"/>
    <property type="molecule type" value="Genomic_DNA"/>
</dbReference>
<accession>A0ABN1X0M8</accession>
<evidence type="ECO:0000256" key="1">
    <source>
        <dbReference type="ARBA" id="ARBA00004141"/>
    </source>
</evidence>
<keyword evidence="7" id="KW-1185">Reference proteome</keyword>
<feature type="transmembrane region" description="Helical" evidence="5">
    <location>
        <begin position="41"/>
        <end position="60"/>
    </location>
</feature>
<feature type="transmembrane region" description="Helical" evidence="5">
    <location>
        <begin position="72"/>
        <end position="90"/>
    </location>
</feature>
<name>A0ABN1X0M8_9ACTN</name>
<dbReference type="Gene3D" id="1.20.120.1630">
    <property type="match status" value="1"/>
</dbReference>
<evidence type="ECO:0000256" key="4">
    <source>
        <dbReference type="ARBA" id="ARBA00023136"/>
    </source>
</evidence>
<feature type="transmembrane region" description="Helical" evidence="5">
    <location>
        <begin position="124"/>
        <end position="157"/>
    </location>
</feature>
<reference evidence="6 7" key="1">
    <citation type="journal article" date="2019" name="Int. J. Syst. Evol. Microbiol.">
        <title>The Global Catalogue of Microorganisms (GCM) 10K type strain sequencing project: providing services to taxonomists for standard genome sequencing and annotation.</title>
        <authorList>
            <consortium name="The Broad Institute Genomics Platform"/>
            <consortium name="The Broad Institute Genome Sequencing Center for Infectious Disease"/>
            <person name="Wu L."/>
            <person name="Ma J."/>
        </authorList>
    </citation>
    <scope>NUCLEOTIDE SEQUENCE [LARGE SCALE GENOMIC DNA]</scope>
    <source>
        <strain evidence="6 7">JCM 13004</strain>
    </source>
</reference>
<keyword evidence="2 5" id="KW-0812">Transmembrane</keyword>
<gene>
    <name evidence="6" type="ORF">GCM10009665_73530</name>
</gene>
<dbReference type="InterPro" id="IPR007269">
    <property type="entry name" value="ICMT_MeTrfase"/>
</dbReference>
<keyword evidence="4 5" id="KW-0472">Membrane</keyword>
<evidence type="ECO:0000313" key="7">
    <source>
        <dbReference type="Proteomes" id="UP001500037"/>
    </source>
</evidence>
<organism evidence="6 7">
    <name type="scientific">Kitasatospora nipponensis</name>
    <dbReference type="NCBI Taxonomy" id="258049"/>
    <lineage>
        <taxon>Bacteria</taxon>
        <taxon>Bacillati</taxon>
        <taxon>Actinomycetota</taxon>
        <taxon>Actinomycetes</taxon>
        <taxon>Kitasatosporales</taxon>
        <taxon>Streptomycetaceae</taxon>
        <taxon>Kitasatospora</taxon>
    </lineage>
</organism>
<comment type="caution">
    <text evidence="6">The sequence shown here is derived from an EMBL/GenBank/DDBJ whole genome shotgun (WGS) entry which is preliminary data.</text>
</comment>
<comment type="subcellular location">
    <subcellularLocation>
        <location evidence="1">Membrane</location>
        <topology evidence="1">Multi-pass membrane protein</topology>
    </subcellularLocation>
</comment>